<sequence>MVQTPTSHVSVSSGHHLLRVKSLNVDTVREVSCDSSSRDLIPNNLRERLTCSSRLLGDILHAANVLSPIKYVFYVDHWLRLQCHSPFVLP</sequence>
<reference evidence="1 2" key="1">
    <citation type="submission" date="2019-06" db="EMBL/GenBank/DDBJ databases">
        <title>Draft genomes of female and male turbot (Scophthalmus maximus).</title>
        <authorList>
            <person name="Xu H."/>
            <person name="Xu X.-W."/>
            <person name="Shao C."/>
            <person name="Chen S."/>
        </authorList>
    </citation>
    <scope>NUCLEOTIDE SEQUENCE [LARGE SCALE GENOMIC DNA]</scope>
    <source>
        <strain evidence="1">Ysfricsl-2016a</strain>
        <tissue evidence="1">Blood</tissue>
    </source>
</reference>
<accession>A0A6A4SMC2</accession>
<dbReference type="EMBL" id="VEVO01000012">
    <property type="protein sequence ID" value="KAF0034337.1"/>
    <property type="molecule type" value="Genomic_DNA"/>
</dbReference>
<name>A0A6A4SMC2_SCOMX</name>
<dbReference type="Proteomes" id="UP000438429">
    <property type="component" value="Unassembled WGS sequence"/>
</dbReference>
<gene>
    <name evidence="1" type="ORF">F2P81_014403</name>
</gene>
<protein>
    <submittedName>
        <fullName evidence="1">Uncharacterized protein</fullName>
    </submittedName>
</protein>
<proteinExistence type="predicted"/>
<evidence type="ECO:0000313" key="1">
    <source>
        <dbReference type="EMBL" id="KAF0034337.1"/>
    </source>
</evidence>
<organism evidence="1 2">
    <name type="scientific">Scophthalmus maximus</name>
    <name type="common">Turbot</name>
    <name type="synonym">Psetta maxima</name>
    <dbReference type="NCBI Taxonomy" id="52904"/>
    <lineage>
        <taxon>Eukaryota</taxon>
        <taxon>Metazoa</taxon>
        <taxon>Chordata</taxon>
        <taxon>Craniata</taxon>
        <taxon>Vertebrata</taxon>
        <taxon>Euteleostomi</taxon>
        <taxon>Actinopterygii</taxon>
        <taxon>Neopterygii</taxon>
        <taxon>Teleostei</taxon>
        <taxon>Neoteleostei</taxon>
        <taxon>Acanthomorphata</taxon>
        <taxon>Carangaria</taxon>
        <taxon>Pleuronectiformes</taxon>
        <taxon>Pleuronectoidei</taxon>
        <taxon>Scophthalmidae</taxon>
        <taxon>Scophthalmus</taxon>
    </lineage>
</organism>
<dbReference type="AlphaFoldDB" id="A0A6A4SMC2"/>
<evidence type="ECO:0000313" key="2">
    <source>
        <dbReference type="Proteomes" id="UP000438429"/>
    </source>
</evidence>
<comment type="caution">
    <text evidence="1">The sequence shown here is derived from an EMBL/GenBank/DDBJ whole genome shotgun (WGS) entry which is preliminary data.</text>
</comment>